<protein>
    <submittedName>
        <fullName evidence="2">F-box protein</fullName>
    </submittedName>
</protein>
<evidence type="ECO:0000313" key="2">
    <source>
        <dbReference type="EMBL" id="RLM78509.1"/>
    </source>
</evidence>
<proteinExistence type="predicted"/>
<dbReference type="AlphaFoldDB" id="A0A3L6QDU4"/>
<dbReference type="Proteomes" id="UP000275267">
    <property type="component" value="Unassembled WGS sequence"/>
</dbReference>
<sequence>MEHRAFCLGFSGAANLTAFCRRRCCSQLPDLGSPRAWARSWNLCWTLYSVGNARAPRTVATRRRRSRPDSEAEEAEGAARGRGKGAELLVPLPRACGGGGKTEDEAKDWPDMWRFADKPLPPPPLRARFVATEPAPPPEKTLAPPQGRRVAGIQAVDAPREAPAPPARPAVQDDSSASTAAPTGAASPPAARHQSGARPLSASRFLRDEVPDLGLTAAVASIPSLRRISGPRPAEAESGGLMAVPGGCLTSQEHQLHRYTDLGPHFMHLQILCIVATSPCSTATATVPLQLPQCHCHCQDGGVADTGLIIPDSVLVASDWSDWSSWVAGEVLMHRVCGPPVLSDA</sequence>
<reference evidence="3" key="1">
    <citation type="journal article" date="2019" name="Nat. Commun.">
        <title>The genome of broomcorn millet.</title>
        <authorList>
            <person name="Zou C."/>
            <person name="Miki D."/>
            <person name="Li D."/>
            <person name="Tang Q."/>
            <person name="Xiao L."/>
            <person name="Rajput S."/>
            <person name="Deng P."/>
            <person name="Jia W."/>
            <person name="Huang R."/>
            <person name="Zhang M."/>
            <person name="Sun Y."/>
            <person name="Hu J."/>
            <person name="Fu X."/>
            <person name="Schnable P.S."/>
            <person name="Li F."/>
            <person name="Zhang H."/>
            <person name="Feng B."/>
            <person name="Zhu X."/>
            <person name="Liu R."/>
            <person name="Schnable J.C."/>
            <person name="Zhu J.-K."/>
            <person name="Zhang H."/>
        </authorList>
    </citation>
    <scope>NUCLEOTIDE SEQUENCE [LARGE SCALE GENOMIC DNA]</scope>
</reference>
<dbReference type="STRING" id="4540.A0A3L6QDU4"/>
<dbReference type="EMBL" id="PQIB02000012">
    <property type="protein sequence ID" value="RLM78509.1"/>
    <property type="molecule type" value="Genomic_DNA"/>
</dbReference>
<comment type="caution">
    <text evidence="2">The sequence shown here is derived from an EMBL/GenBank/DDBJ whole genome shotgun (WGS) entry which is preliminary data.</text>
</comment>
<keyword evidence="3" id="KW-1185">Reference proteome</keyword>
<feature type="compositionally biased region" description="Low complexity" evidence="1">
    <location>
        <begin position="175"/>
        <end position="191"/>
    </location>
</feature>
<evidence type="ECO:0000256" key="1">
    <source>
        <dbReference type="SAM" id="MobiDB-lite"/>
    </source>
</evidence>
<evidence type="ECO:0000313" key="3">
    <source>
        <dbReference type="Proteomes" id="UP000275267"/>
    </source>
</evidence>
<feature type="region of interest" description="Disordered" evidence="1">
    <location>
        <begin position="56"/>
        <end position="84"/>
    </location>
</feature>
<gene>
    <name evidence="2" type="ORF">C2845_PM12G11690</name>
</gene>
<name>A0A3L6QDU4_PANMI</name>
<feature type="region of interest" description="Disordered" evidence="1">
    <location>
        <begin position="118"/>
        <end position="200"/>
    </location>
</feature>
<accession>A0A3L6QDU4</accession>
<organism evidence="2 3">
    <name type="scientific">Panicum miliaceum</name>
    <name type="common">Proso millet</name>
    <name type="synonym">Broomcorn millet</name>
    <dbReference type="NCBI Taxonomy" id="4540"/>
    <lineage>
        <taxon>Eukaryota</taxon>
        <taxon>Viridiplantae</taxon>
        <taxon>Streptophyta</taxon>
        <taxon>Embryophyta</taxon>
        <taxon>Tracheophyta</taxon>
        <taxon>Spermatophyta</taxon>
        <taxon>Magnoliopsida</taxon>
        <taxon>Liliopsida</taxon>
        <taxon>Poales</taxon>
        <taxon>Poaceae</taxon>
        <taxon>PACMAD clade</taxon>
        <taxon>Panicoideae</taxon>
        <taxon>Panicodae</taxon>
        <taxon>Paniceae</taxon>
        <taxon>Panicinae</taxon>
        <taxon>Panicum</taxon>
        <taxon>Panicum sect. Panicum</taxon>
    </lineage>
</organism>